<feature type="compositionally biased region" description="Basic and acidic residues" evidence="1">
    <location>
        <begin position="1387"/>
        <end position="1410"/>
    </location>
</feature>
<feature type="compositionally biased region" description="Basic and acidic residues" evidence="1">
    <location>
        <begin position="1841"/>
        <end position="1858"/>
    </location>
</feature>
<feature type="compositionally biased region" description="Basic and acidic residues" evidence="1">
    <location>
        <begin position="734"/>
        <end position="744"/>
    </location>
</feature>
<feature type="compositionally biased region" description="Basic and acidic residues" evidence="1">
    <location>
        <begin position="1961"/>
        <end position="1979"/>
    </location>
</feature>
<accession>A0ABR4AF08</accession>
<feature type="region of interest" description="Disordered" evidence="1">
    <location>
        <begin position="238"/>
        <end position="292"/>
    </location>
</feature>
<feature type="compositionally biased region" description="Basic and acidic residues" evidence="1">
    <location>
        <begin position="1249"/>
        <end position="1289"/>
    </location>
</feature>
<feature type="compositionally biased region" description="Basic and acidic residues" evidence="1">
    <location>
        <begin position="1615"/>
        <end position="1628"/>
    </location>
</feature>
<feature type="region of interest" description="Disordered" evidence="1">
    <location>
        <begin position="175"/>
        <end position="208"/>
    </location>
</feature>
<feature type="compositionally biased region" description="Polar residues" evidence="1">
    <location>
        <begin position="757"/>
        <end position="769"/>
    </location>
</feature>
<feature type="compositionally biased region" description="Gly residues" evidence="1">
    <location>
        <begin position="1717"/>
        <end position="1726"/>
    </location>
</feature>
<feature type="compositionally biased region" description="Basic and acidic residues" evidence="1">
    <location>
        <begin position="1364"/>
        <end position="1377"/>
    </location>
</feature>
<feature type="compositionally biased region" description="Basic and acidic residues" evidence="1">
    <location>
        <begin position="2000"/>
        <end position="2107"/>
    </location>
</feature>
<feature type="region of interest" description="Disordered" evidence="1">
    <location>
        <begin position="392"/>
        <end position="631"/>
    </location>
</feature>
<feature type="compositionally biased region" description="Basic and acidic residues" evidence="1">
    <location>
        <begin position="978"/>
        <end position="1003"/>
    </location>
</feature>
<feature type="compositionally biased region" description="Basic and acidic residues" evidence="1">
    <location>
        <begin position="1093"/>
        <end position="1143"/>
    </location>
</feature>
<feature type="compositionally biased region" description="Basic residues" evidence="1">
    <location>
        <begin position="2229"/>
        <end position="2238"/>
    </location>
</feature>
<feature type="compositionally biased region" description="Basic and acidic residues" evidence="1">
    <location>
        <begin position="1063"/>
        <end position="1080"/>
    </location>
</feature>
<feature type="region of interest" description="Disordered" evidence="1">
    <location>
        <begin position="1815"/>
        <end position="2315"/>
    </location>
</feature>
<feature type="compositionally biased region" description="Basic and acidic residues" evidence="1">
    <location>
        <begin position="934"/>
        <end position="955"/>
    </location>
</feature>
<evidence type="ECO:0000313" key="2">
    <source>
        <dbReference type="EMBL" id="KAL2043441.1"/>
    </source>
</evidence>
<feature type="compositionally biased region" description="Basic and acidic residues" evidence="1">
    <location>
        <begin position="1646"/>
        <end position="1658"/>
    </location>
</feature>
<feature type="compositionally biased region" description="Basic and acidic residues" evidence="1">
    <location>
        <begin position="1028"/>
        <end position="1056"/>
    </location>
</feature>
<protein>
    <submittedName>
        <fullName evidence="2">Uncharacterized protein</fullName>
    </submittedName>
</protein>
<feature type="region of interest" description="Disordered" evidence="1">
    <location>
        <begin position="647"/>
        <end position="1798"/>
    </location>
</feature>
<feature type="compositionally biased region" description="Basic and acidic residues" evidence="1">
    <location>
        <begin position="1427"/>
        <end position="1437"/>
    </location>
</feature>
<feature type="compositionally biased region" description="Basic and acidic residues" evidence="1">
    <location>
        <begin position="2216"/>
        <end position="2228"/>
    </location>
</feature>
<feature type="compositionally biased region" description="Low complexity" evidence="1">
    <location>
        <begin position="482"/>
        <end position="493"/>
    </location>
</feature>
<sequence>MLTMAAVAARLHCDFNRDNGPLERETLPLKIGLDNHRWNLISIEWMRRCASSCRGRDLALGKTTPVEISLPCVHPFQVTRSILEILSSSGPGSAYPSQIEPPPPSYNDSVADLPPSYDLEKDLASNQLASKRLDVPPTYDYTQQSIISPPEPMTAPDIDLGDTSNFRQAAGKKAKKAAKQASQARWADNGDGGSKDGGDGEDNGEGGGGVVVAAVVMEEMAEEQMVAEAAMTGMIGIQVRTRRRERRPKTMRRRSRKRKRPRKKEEEEAAKNKNPLSWADEGNDDAGDDWGAFTATTKKDKKGKKGKTDSIPEKAATTSYFDDISLDDTPKIDLDFGIKDNKGSSTSAFSGWNSTWNTGGGWGFGAGADHGSTDIADSFSKTTKDTADIADTANSWSFGGNKKNKKKTTSTGFEFGDFSTLEEKEEEKVGEVETGGDDDLGTFGSAGKKDKKKKKSAFEDSATEPDLATIGTAIIEPDHVAGDTWGSGWGTTTTKKKKGKRGEEETQAPPPPPLTAPEAAAADEWGGFGTKKNKKGGKKITEIEEPAILAAPDAGLEPEADTGWGAFGKKEKKKGKTEAEKVEGSTVTAPPEVDQEPDLGFGWGSFGRKDKKKDTKRDVPAEEPITVVDEPEAEAGLTLGFRSFNTKKEKKKIGKKDDNVEEQVDVLDPGSEAVGGWSSFGTKKQKKGFNKADEPAFTASVDPDPKPDEGWGAFSTKKDKKKPKKSPGDEPEEEGKSIAEHNFEPDDTADTGWGSFGTKTSKKATNTSIWGGGETEEQPAVENSLEPDNIAATGWGSFGSKKDKKKGKKEDFTSPPPPPDPEPVVEEKPNLMRTGSKKDKKGKKSLIAEVNEDSLPATDCKSTADATSNAADDDWMSGLGTADKKKDKKNKRNSIASSTKEEATPPPPPVPDIPEASSDIWGSTKKAVKGKKGKVTEHESAVDAIPEPDHTKEILADEDWQASLVGLSPKDKRKRIKQRETERKELEAKEKEEEEAKQKKQEEEQKEADEWEASLVGLNPKDRKKKEREREKAKKAKESEEQEEKERTEQKERERQEEEEQEKQEAEERAKEQAKEDDWAKGLTPTQKRKKEKERERERKEKERLDQEEKDRLEQEEKERLEQEERERQEEEDRAAREEEAKRGKGKLGKKGKTSTSPEVSKTKDLLAGSVPDTALAAEEDTWGSWGGGASSSKKTKKGGRNDMPWEAPPPAPTPPAQGLTPEPEEQDLADNGWGSFGPAKAKGAKVAKNSDAKAGKKGAKDKSEEAVVRETSLKDDSKEKDAFKEETSAKAARSFWDSMATASTSKSKTSTKDAAKAKKDGVVEADEVSDVDKIIETVEEPAKKSTEGKINSKLTKTTAQGGDKSKSSDAKKKGMADDFMDATAAKGKDGKSKKGPDTNDKDNEIKEESFSSSSVWGSTKKPSGKKANEVKTEIGKQDWTNQKSTGKKGAWNEPELTSTETDDQPPTPQPTSIKSPMTTMSTSKTAGKSSVLQRAKEFEQIAKASKQESTPPAADPVPISKFDKKGALGKTSSKGTASKNKELSSDYFETSKGSKDSVPGSFPGEGMDDLDMLNRPPLERQDTKKSNKSVKEKEKVSKNPETPESQRPPTPPPEPKEEKPVKKERARVSKAGGPTSWGFWGAPTREVRKESKVKDDAEVPTPPKKQQVAGLVRSKSTKPAKEVIKSESKDSESDKPEKVEKPKKAESRPPKVRGSSFGGFFGGGTPARKQSVRRSSTTSGPKAASRRASVDQDATGLPSPPPEDAPEDGSKAAKLMGVGKLDRKASTRGKQKAKIIPDPYAIDSDDMVMVNGIEDPVIDTPTPNKGPKSKLMAVEPEPASLRKDLPDRTKSKRDSKMDPSSSKRKSKAGNDLDDDVVMVDAGLSSGADVADGPDDMQFITKPKGLQRSATNAKKPEIKKGGGLFGGFLKTRRAPDTERPKKAIVEEEVSPRKRTVTGGDDSAKRPRRDDRRRSERTDRASQGFVYDTAPDAGATEAEEAGARREERRAKKADRERAAREEALKYEADRRAKRRDAEKAKIKDDKDRRARKEEEAEAKREEEKDARRAAREVRRAKEEEEANRALEEDILKPRSSKRRDTEKDRDIPAESSSRPRKSDRRRSTYDKLALDEDDSRRVRHEERRLKAERRKSAAPAAVDDYFDPRNASQGGKEVNDPYGGGNEHTASWVKSQASDPPEPPLVEPSIVEPAPDLRATGADDLKAEDDIRRSSHRKSKRSSRMYTDPLAEDQDRRRSSHRREKESDGSAEGERYRSADRGTRRQSEVLGGVKLGSGTKTFDGKTGQGKRSSWFNRLGR</sequence>
<feature type="compositionally biased region" description="Pro residues" evidence="1">
    <location>
        <begin position="1207"/>
        <end position="1216"/>
    </location>
</feature>
<feature type="compositionally biased region" description="Low complexity" evidence="1">
    <location>
        <begin position="1411"/>
        <end position="1422"/>
    </location>
</feature>
<dbReference type="Proteomes" id="UP001590950">
    <property type="component" value="Unassembled WGS sequence"/>
</dbReference>
<feature type="region of interest" description="Disordered" evidence="1">
    <location>
        <begin position="141"/>
        <end position="160"/>
    </location>
</feature>
<feature type="compositionally biased region" description="Basic and acidic residues" evidence="1">
    <location>
        <begin position="1578"/>
        <end position="1599"/>
    </location>
</feature>
<feature type="compositionally biased region" description="Basic and acidic residues" evidence="1">
    <location>
        <begin position="1331"/>
        <end position="1348"/>
    </location>
</feature>
<feature type="compositionally biased region" description="Basic residues" evidence="1">
    <location>
        <begin position="1144"/>
        <end position="1153"/>
    </location>
</feature>
<feature type="compositionally biased region" description="Low complexity" evidence="1">
    <location>
        <begin position="392"/>
        <end position="401"/>
    </location>
</feature>
<feature type="compositionally biased region" description="Polar residues" evidence="1">
    <location>
        <begin position="2304"/>
        <end position="2315"/>
    </location>
</feature>
<feature type="compositionally biased region" description="Basic and acidic residues" evidence="1">
    <location>
        <begin position="2248"/>
        <end position="2282"/>
    </location>
</feature>
<organism evidence="2 3">
    <name type="scientific">Stereocaulon virgatum</name>
    <dbReference type="NCBI Taxonomy" id="373712"/>
    <lineage>
        <taxon>Eukaryota</taxon>
        <taxon>Fungi</taxon>
        <taxon>Dikarya</taxon>
        <taxon>Ascomycota</taxon>
        <taxon>Pezizomycotina</taxon>
        <taxon>Lecanoromycetes</taxon>
        <taxon>OSLEUM clade</taxon>
        <taxon>Lecanoromycetidae</taxon>
        <taxon>Lecanorales</taxon>
        <taxon>Lecanorineae</taxon>
        <taxon>Stereocaulaceae</taxon>
        <taxon>Stereocaulon</taxon>
    </lineage>
</organism>
<name>A0ABR4AF08_9LECA</name>
<comment type="caution">
    <text evidence="2">The sequence shown here is derived from an EMBL/GenBank/DDBJ whole genome shotgun (WGS) entry which is preliminary data.</text>
</comment>
<evidence type="ECO:0000313" key="3">
    <source>
        <dbReference type="Proteomes" id="UP001590950"/>
    </source>
</evidence>
<proteinExistence type="predicted"/>
<dbReference type="EMBL" id="JBEFKJ010000011">
    <property type="protein sequence ID" value="KAL2043441.1"/>
    <property type="molecule type" value="Genomic_DNA"/>
</dbReference>
<feature type="compositionally biased region" description="Polar residues" evidence="1">
    <location>
        <begin position="1349"/>
        <end position="1361"/>
    </location>
</feature>
<feature type="compositionally biased region" description="Basic and acidic residues" evidence="1">
    <location>
        <begin position="1933"/>
        <end position="1951"/>
    </location>
</feature>
<feature type="compositionally biased region" description="Basic and acidic residues" evidence="1">
    <location>
        <begin position="1680"/>
        <end position="1710"/>
    </location>
</feature>
<feature type="compositionally biased region" description="Low complexity" evidence="1">
    <location>
        <begin position="1471"/>
        <end position="1486"/>
    </location>
</feature>
<keyword evidence="3" id="KW-1185">Reference proteome</keyword>
<feature type="compositionally biased region" description="Polar residues" evidence="1">
    <location>
        <begin position="2183"/>
        <end position="2193"/>
    </location>
</feature>
<reference evidence="2 3" key="1">
    <citation type="submission" date="2024-09" db="EMBL/GenBank/DDBJ databases">
        <title>Rethinking Asexuality: The Enigmatic Case of Functional Sexual Genes in Lepraria (Stereocaulaceae).</title>
        <authorList>
            <person name="Doellman M."/>
            <person name="Sun Y."/>
            <person name="Barcenas-Pena A."/>
            <person name="Lumbsch H.T."/>
            <person name="Grewe F."/>
        </authorList>
    </citation>
    <scope>NUCLEOTIDE SEQUENCE [LARGE SCALE GENOMIC DNA]</scope>
    <source>
        <strain evidence="2 3">Mercado 3170</strain>
    </source>
</reference>
<gene>
    <name evidence="2" type="ORF">N7G274_003748</name>
</gene>
<evidence type="ECO:0000256" key="1">
    <source>
        <dbReference type="SAM" id="MobiDB-lite"/>
    </source>
</evidence>
<feature type="compositionally biased region" description="Basic and acidic residues" evidence="1">
    <location>
        <begin position="1311"/>
        <end position="1323"/>
    </location>
</feature>
<feature type="compositionally biased region" description="Basic and acidic residues" evidence="1">
    <location>
        <begin position="2120"/>
        <end position="2144"/>
    </location>
</feature>
<feature type="compositionally biased region" description="Basic residues" evidence="1">
    <location>
        <begin position="240"/>
        <end position="262"/>
    </location>
</feature>